<feature type="domain" description="FAD-binding FR-type" evidence="13">
    <location>
        <begin position="446"/>
        <end position="624"/>
    </location>
</feature>
<keyword evidence="3" id="KW-0813">Transport</keyword>
<evidence type="ECO:0000313" key="15">
    <source>
        <dbReference type="Proteomes" id="UP000027920"/>
    </source>
</evidence>
<evidence type="ECO:0000256" key="12">
    <source>
        <dbReference type="SAM" id="SignalP"/>
    </source>
</evidence>
<keyword evidence="4 11" id="KW-0812">Transmembrane</keyword>
<dbReference type="AlphaFoldDB" id="A0A072P763"/>
<name>A0A072P763_9EURO</name>
<evidence type="ECO:0000313" key="14">
    <source>
        <dbReference type="EMBL" id="KEF55118.1"/>
    </source>
</evidence>
<reference evidence="14 15" key="1">
    <citation type="submission" date="2013-03" db="EMBL/GenBank/DDBJ databases">
        <title>The Genome Sequence of Exophiala aquamarina CBS 119918.</title>
        <authorList>
            <consortium name="The Broad Institute Genomics Platform"/>
            <person name="Cuomo C."/>
            <person name="de Hoog S."/>
            <person name="Gorbushina A."/>
            <person name="Walker B."/>
            <person name="Young S.K."/>
            <person name="Zeng Q."/>
            <person name="Gargeya S."/>
            <person name="Fitzgerald M."/>
            <person name="Haas B."/>
            <person name="Abouelleil A."/>
            <person name="Allen A.W."/>
            <person name="Alvarado L."/>
            <person name="Arachchi H.M."/>
            <person name="Berlin A.M."/>
            <person name="Chapman S.B."/>
            <person name="Gainer-Dewar J."/>
            <person name="Goldberg J."/>
            <person name="Griggs A."/>
            <person name="Gujja S."/>
            <person name="Hansen M."/>
            <person name="Howarth C."/>
            <person name="Imamovic A."/>
            <person name="Ireland A."/>
            <person name="Larimer J."/>
            <person name="McCowan C."/>
            <person name="Murphy C."/>
            <person name="Pearson M."/>
            <person name="Poon T.W."/>
            <person name="Priest M."/>
            <person name="Roberts A."/>
            <person name="Saif S."/>
            <person name="Shea T."/>
            <person name="Sisk P."/>
            <person name="Sykes S."/>
            <person name="Wortman J."/>
            <person name="Nusbaum C."/>
            <person name="Birren B."/>
        </authorList>
    </citation>
    <scope>NUCLEOTIDE SEQUENCE [LARGE SCALE GENOMIC DNA]</scope>
    <source>
        <strain evidence="14 15">CBS 119918</strain>
    </source>
</reference>
<sequence>MHQRSMHIAVLLSCLFLSFTSSVSAALKLQETKHGVIGLGIPMYKPVCCYACHDSLSSLYLNCTTFSDDHHSGMDMKLKKRMDMGGEAMADTSNECRAADQIWLQTLAYCISSRCTEEGASEAHQAQCFQTVAAGLTPVQSLQSSIPSQAPTVELADDDEWLNTTHLVNEAMYADNRRTLDEFAKSEERHTRYSLVVWLVTTGSILMVGAYTFYLASIKPKASSSLARKLNQHLFMPSLFGSRQLEPLPYNIGYVPSRVLSLFIFIYVALNIIFCCVSYNVKSPNTWFSEDRDQLVAYISNRAGVLSYANLGLAIVFSGRNSVLYAITGWSQTTFLTIHRWVSRVATVQAILHSIIYTLTYFWSGGAAAYYAEAAKAYYWWGIIATVAMSVAIAVSVLPIRLRAYEFFLITHIVLAIFAIAGCWYHVELRFKRRWGYEVWVYLAMAFWGFDRLVRFVRVAWFNEWNGVTPSIVEQIPGSSFLQITVFPGKRWVNSMGPGKHTFLAFPGKFWESHPFTIADWGTLDINSYRGLAHSSGTSSGESSSNVSLSEKTPEKSADTTVRETAVDSHQSDGESEFFIRFLLRPHTGSTRSLLHKLTHSPSHSQISHLRILTEGPYAGHTQTLHPLRYADTILCITGGIGVTYSLSILKQYMDLQDPKSSTKNDGSKSKALMANTSRFVFAWSAREEGLIRHVTEHMIPSTVAMNANVEVNIWHTDEAVGNGNASLGQPKVELSSVGRAGDKGEEITMTTAPSPSSRSASATAQVQSNNITSLTTGSRMVIPSVLESVLEPSRRVVVLVCAPGGMADDVRRSVVDAVGQGFEVQLIEEAFAW</sequence>
<dbReference type="PROSITE" id="PS51384">
    <property type="entry name" value="FAD_FR"/>
    <property type="match status" value="1"/>
</dbReference>
<evidence type="ECO:0000256" key="8">
    <source>
        <dbReference type="ARBA" id="ARBA00023136"/>
    </source>
</evidence>
<dbReference type="Proteomes" id="UP000027920">
    <property type="component" value="Unassembled WGS sequence"/>
</dbReference>
<evidence type="ECO:0000256" key="11">
    <source>
        <dbReference type="SAM" id="Phobius"/>
    </source>
</evidence>
<dbReference type="PANTHER" id="PTHR32361">
    <property type="entry name" value="FERRIC/CUPRIC REDUCTASE TRANSMEMBRANE COMPONENT"/>
    <property type="match status" value="1"/>
</dbReference>
<organism evidence="14 15">
    <name type="scientific">Exophiala aquamarina CBS 119918</name>
    <dbReference type="NCBI Taxonomy" id="1182545"/>
    <lineage>
        <taxon>Eukaryota</taxon>
        <taxon>Fungi</taxon>
        <taxon>Dikarya</taxon>
        <taxon>Ascomycota</taxon>
        <taxon>Pezizomycotina</taxon>
        <taxon>Eurotiomycetes</taxon>
        <taxon>Chaetothyriomycetidae</taxon>
        <taxon>Chaetothyriales</taxon>
        <taxon>Herpotrichiellaceae</taxon>
        <taxon>Exophiala</taxon>
    </lineage>
</organism>
<keyword evidence="7" id="KW-0406">Ion transport</keyword>
<evidence type="ECO:0000256" key="6">
    <source>
        <dbReference type="ARBA" id="ARBA00023002"/>
    </source>
</evidence>
<dbReference type="SUPFAM" id="SSF52343">
    <property type="entry name" value="Ferredoxin reductase-like, C-terminal NADP-linked domain"/>
    <property type="match status" value="1"/>
</dbReference>
<evidence type="ECO:0000256" key="10">
    <source>
        <dbReference type="SAM" id="MobiDB-lite"/>
    </source>
</evidence>
<dbReference type="RefSeq" id="XP_013257708.1">
    <property type="nucleotide sequence ID" value="XM_013402254.1"/>
</dbReference>
<evidence type="ECO:0000256" key="3">
    <source>
        <dbReference type="ARBA" id="ARBA00022448"/>
    </source>
</evidence>
<keyword evidence="9" id="KW-0325">Glycoprotein</keyword>
<evidence type="ECO:0000256" key="5">
    <source>
        <dbReference type="ARBA" id="ARBA00022989"/>
    </source>
</evidence>
<dbReference type="GO" id="GO:0006826">
    <property type="term" value="P:iron ion transport"/>
    <property type="evidence" value="ECO:0007669"/>
    <property type="project" value="TreeGrafter"/>
</dbReference>
<evidence type="ECO:0000256" key="9">
    <source>
        <dbReference type="ARBA" id="ARBA00023180"/>
    </source>
</evidence>
<evidence type="ECO:0000256" key="2">
    <source>
        <dbReference type="ARBA" id="ARBA00006278"/>
    </source>
</evidence>
<feature type="signal peptide" evidence="12">
    <location>
        <begin position="1"/>
        <end position="25"/>
    </location>
</feature>
<dbReference type="OrthoDB" id="167398at2759"/>
<keyword evidence="15" id="KW-1185">Reference proteome</keyword>
<protein>
    <recommendedName>
        <fullName evidence="13">FAD-binding FR-type domain-containing protein</fullName>
    </recommendedName>
</protein>
<dbReference type="Gene3D" id="3.40.50.80">
    <property type="entry name" value="Nucleotide-binding domain of ferredoxin-NADP reductase (FNR) module"/>
    <property type="match status" value="1"/>
</dbReference>
<feature type="transmembrane region" description="Helical" evidence="11">
    <location>
        <begin position="378"/>
        <end position="400"/>
    </location>
</feature>
<dbReference type="GO" id="GO:0000293">
    <property type="term" value="F:ferric-chelate reductase activity"/>
    <property type="evidence" value="ECO:0007669"/>
    <property type="project" value="TreeGrafter"/>
</dbReference>
<dbReference type="VEuPathDB" id="FungiDB:A1O9_08771"/>
<feature type="chain" id="PRO_5001681353" description="FAD-binding FR-type domain-containing protein" evidence="12">
    <location>
        <begin position="26"/>
        <end position="834"/>
    </location>
</feature>
<dbReference type="InterPro" id="IPR013130">
    <property type="entry name" value="Fe3_Rdtase_TM_dom"/>
</dbReference>
<comment type="caution">
    <text evidence="14">The sequence shown here is derived from an EMBL/GenBank/DDBJ whole genome shotgun (WGS) entry which is preliminary data.</text>
</comment>
<dbReference type="InterPro" id="IPR039261">
    <property type="entry name" value="FNR_nucleotide-bd"/>
</dbReference>
<evidence type="ECO:0000259" key="13">
    <source>
        <dbReference type="PROSITE" id="PS51384"/>
    </source>
</evidence>
<dbReference type="SFLD" id="SFLDG01168">
    <property type="entry name" value="Ferric_reductase_subgroup_(FRE"/>
    <property type="match status" value="1"/>
</dbReference>
<keyword evidence="6" id="KW-0560">Oxidoreductase</keyword>
<feature type="compositionally biased region" description="Low complexity" evidence="10">
    <location>
        <begin position="535"/>
        <end position="550"/>
    </location>
</feature>
<feature type="compositionally biased region" description="Basic and acidic residues" evidence="10">
    <location>
        <begin position="552"/>
        <end position="569"/>
    </location>
</feature>
<gene>
    <name evidence="14" type="ORF">A1O9_08771</name>
</gene>
<proteinExistence type="inferred from homology"/>
<comment type="subcellular location">
    <subcellularLocation>
        <location evidence="1">Membrane</location>
        <topology evidence="1">Multi-pass membrane protein</topology>
    </subcellularLocation>
</comment>
<dbReference type="SFLD" id="SFLDS00052">
    <property type="entry name" value="Ferric_Reductase_Domain"/>
    <property type="match status" value="1"/>
</dbReference>
<feature type="region of interest" description="Disordered" evidence="10">
    <location>
        <begin position="535"/>
        <end position="569"/>
    </location>
</feature>
<dbReference type="PANTHER" id="PTHR32361:SF9">
    <property type="entry name" value="FERRIC REDUCTASE TRANSMEMBRANE COMPONENT 3-RELATED"/>
    <property type="match status" value="1"/>
</dbReference>
<dbReference type="InterPro" id="IPR013121">
    <property type="entry name" value="Fe_red_NAD-bd_6"/>
</dbReference>
<dbReference type="CDD" id="cd06186">
    <property type="entry name" value="NOX_Duox_like_FAD_NADP"/>
    <property type="match status" value="1"/>
</dbReference>
<keyword evidence="12" id="KW-0732">Signal</keyword>
<dbReference type="GO" id="GO:0006879">
    <property type="term" value="P:intracellular iron ion homeostasis"/>
    <property type="evidence" value="ECO:0007669"/>
    <property type="project" value="TreeGrafter"/>
</dbReference>
<comment type="similarity">
    <text evidence="2">Belongs to the ferric reductase (FRE) family.</text>
</comment>
<dbReference type="HOGENOM" id="CLU_010365_2_0_1"/>
<dbReference type="GO" id="GO:0005886">
    <property type="term" value="C:plasma membrane"/>
    <property type="evidence" value="ECO:0007669"/>
    <property type="project" value="TreeGrafter"/>
</dbReference>
<evidence type="ECO:0000256" key="7">
    <source>
        <dbReference type="ARBA" id="ARBA00023065"/>
    </source>
</evidence>
<dbReference type="InterPro" id="IPR017927">
    <property type="entry name" value="FAD-bd_FR_type"/>
</dbReference>
<keyword evidence="5 11" id="KW-1133">Transmembrane helix</keyword>
<feature type="transmembrane region" description="Helical" evidence="11">
    <location>
        <begin position="407"/>
        <end position="427"/>
    </location>
</feature>
<evidence type="ECO:0000256" key="4">
    <source>
        <dbReference type="ARBA" id="ARBA00022692"/>
    </source>
</evidence>
<feature type="transmembrane region" description="Helical" evidence="11">
    <location>
        <begin position="259"/>
        <end position="281"/>
    </location>
</feature>
<dbReference type="InterPro" id="IPR051410">
    <property type="entry name" value="Ferric/Cupric_Reductase"/>
</dbReference>
<keyword evidence="8 11" id="KW-0472">Membrane</keyword>
<accession>A0A072P763</accession>
<dbReference type="GeneID" id="25283682"/>
<dbReference type="STRING" id="1182545.A0A072P763"/>
<feature type="transmembrane region" description="Helical" evidence="11">
    <location>
        <begin position="195"/>
        <end position="216"/>
    </location>
</feature>
<dbReference type="Pfam" id="PF01794">
    <property type="entry name" value="Ferric_reduct"/>
    <property type="match status" value="1"/>
</dbReference>
<evidence type="ECO:0000256" key="1">
    <source>
        <dbReference type="ARBA" id="ARBA00004141"/>
    </source>
</evidence>
<dbReference type="Pfam" id="PF08030">
    <property type="entry name" value="NAD_binding_6"/>
    <property type="match status" value="1"/>
</dbReference>
<dbReference type="GO" id="GO:0015677">
    <property type="term" value="P:copper ion import"/>
    <property type="evidence" value="ECO:0007669"/>
    <property type="project" value="TreeGrafter"/>
</dbReference>
<dbReference type="EMBL" id="AMGV01000008">
    <property type="protein sequence ID" value="KEF55118.1"/>
    <property type="molecule type" value="Genomic_DNA"/>
</dbReference>